<dbReference type="InterPro" id="IPR000531">
    <property type="entry name" value="Beta-barrel_TonB"/>
</dbReference>
<dbReference type="GO" id="GO:0009279">
    <property type="term" value="C:cell outer membrane"/>
    <property type="evidence" value="ECO:0007669"/>
    <property type="project" value="UniProtKB-SubCell"/>
</dbReference>
<feature type="signal peptide" evidence="14">
    <location>
        <begin position="1"/>
        <end position="31"/>
    </location>
</feature>
<dbReference type="InterPro" id="IPR039426">
    <property type="entry name" value="TonB-dep_rcpt-like"/>
</dbReference>
<evidence type="ECO:0000256" key="8">
    <source>
        <dbReference type="ARBA" id="ARBA00023077"/>
    </source>
</evidence>
<evidence type="ECO:0000313" key="17">
    <source>
        <dbReference type="EMBL" id="SHF45903.1"/>
    </source>
</evidence>
<evidence type="ECO:0000256" key="1">
    <source>
        <dbReference type="ARBA" id="ARBA00004571"/>
    </source>
</evidence>
<comment type="subcellular location">
    <subcellularLocation>
        <location evidence="1 12">Cell outer membrane</location>
        <topology evidence="1 12">Multi-pass membrane protein</topology>
    </subcellularLocation>
</comment>
<evidence type="ECO:0000313" key="18">
    <source>
        <dbReference type="Proteomes" id="UP000184327"/>
    </source>
</evidence>
<keyword evidence="9 12" id="KW-0472">Membrane</keyword>
<dbReference type="InterPro" id="IPR037066">
    <property type="entry name" value="Plug_dom_sf"/>
</dbReference>
<evidence type="ECO:0000256" key="10">
    <source>
        <dbReference type="ARBA" id="ARBA00023170"/>
    </source>
</evidence>
<protein>
    <submittedName>
        <fullName evidence="17">Outer membrane receptor for ferrienterochelin and colicins</fullName>
    </submittedName>
</protein>
<dbReference type="PANTHER" id="PTHR30069">
    <property type="entry name" value="TONB-DEPENDENT OUTER MEMBRANE RECEPTOR"/>
    <property type="match status" value="1"/>
</dbReference>
<keyword evidence="11 12" id="KW-0998">Cell outer membrane</keyword>
<dbReference type="EMBL" id="FQUZ01000023">
    <property type="protein sequence ID" value="SHF45903.1"/>
    <property type="molecule type" value="Genomic_DNA"/>
</dbReference>
<dbReference type="PANTHER" id="PTHR30069:SF53">
    <property type="entry name" value="COLICIN I RECEPTOR-RELATED"/>
    <property type="match status" value="1"/>
</dbReference>
<dbReference type="GO" id="GO:0044718">
    <property type="term" value="P:siderophore transmembrane transport"/>
    <property type="evidence" value="ECO:0007669"/>
    <property type="project" value="TreeGrafter"/>
</dbReference>
<evidence type="ECO:0000256" key="9">
    <source>
        <dbReference type="ARBA" id="ARBA00023136"/>
    </source>
</evidence>
<proteinExistence type="inferred from homology"/>
<evidence type="ECO:0000259" key="15">
    <source>
        <dbReference type="Pfam" id="PF00593"/>
    </source>
</evidence>
<keyword evidence="4 12" id="KW-1134">Transmembrane beta strand</keyword>
<sequence length="702" mass="76808">MSRLFQNPPTFRHRLIAVAVMSSLYAVAPHAAAQSDEEEDVQRLEEITITAAGYEQSVKEAPAAITVITASEIEKKSYTDITDVLKNVPGVHIQGGGVEQSIMIRGMSADYTLFLVDGRPQQDNQAFGLNGAQAGTPINFLPPLESIERIEVVRGPASSLYGSDAIGGVVNIITKRVVNEVGGSITSEYIKSGRGNDVTNDGFQTSMALNLPIVKDALSLQLTGAFRNQDEADFVGGGDSAAADPEFKRKNVGAKLSWKLDEQNTFTLGGTHTRQERWHNPGKSLAETASPSYSKSLRDNFFATHEGRYEDMLWETYINYDTSDNPTRVNATTGNSIGFDSLTANSQATWFLGQHALTVGANYKREELQDGASNGLNPPGFVVPTDVVTMDRTMYALFAEDNWQLTDELALLLSGRYDHSDQFGGNFSPKVYAVYDITDNLALKGGLTTGYKTPSLRSAATDFGSTSMGGVVIGNTDLKPETTRNIELSLNYGNYDNGLSGSLTVYKSKFKDKLLRTGRGLLPGVTSGCMQNQECVYNGITYPAHQFGYTTMINVDSAELQGLEWTLDWNIRNDLTYRHSYTFAESEQTSGTYAGSPLNDIPEHMFNASLDWRATNKLNLWTQANYRGRTSGRAVASSGSGTNDVRYPAYTFFDVGLVYSVSRDLRLKFGVYNVANKTVTPEDGFAYTLDGRRYSASLSLSF</sequence>
<dbReference type="PROSITE" id="PS52016">
    <property type="entry name" value="TONB_DEPENDENT_REC_3"/>
    <property type="match status" value="1"/>
</dbReference>
<dbReference type="STRING" id="1122156.SAMN02745117_01992"/>
<comment type="similarity">
    <text evidence="2 12 13">Belongs to the TonB-dependent receptor family.</text>
</comment>
<dbReference type="Gene3D" id="2.40.170.20">
    <property type="entry name" value="TonB-dependent receptor, beta-barrel domain"/>
    <property type="match status" value="1"/>
</dbReference>
<evidence type="ECO:0000256" key="2">
    <source>
        <dbReference type="ARBA" id="ARBA00009810"/>
    </source>
</evidence>
<dbReference type="SUPFAM" id="SSF56935">
    <property type="entry name" value="Porins"/>
    <property type="match status" value="1"/>
</dbReference>
<evidence type="ECO:0000256" key="12">
    <source>
        <dbReference type="PROSITE-ProRule" id="PRU01360"/>
    </source>
</evidence>
<keyword evidence="8 13" id="KW-0798">TonB box</keyword>
<gene>
    <name evidence="17" type="ORF">SAMN02745117_01992</name>
</gene>
<evidence type="ECO:0000256" key="4">
    <source>
        <dbReference type="ARBA" id="ARBA00022452"/>
    </source>
</evidence>
<dbReference type="CDD" id="cd01347">
    <property type="entry name" value="ligand_gated_channel"/>
    <property type="match status" value="1"/>
</dbReference>
<evidence type="ECO:0000256" key="14">
    <source>
        <dbReference type="SAM" id="SignalP"/>
    </source>
</evidence>
<keyword evidence="10 17" id="KW-0675">Receptor</keyword>
<organism evidence="17 18">
    <name type="scientific">Lampropedia hyalina DSM 16112</name>
    <dbReference type="NCBI Taxonomy" id="1122156"/>
    <lineage>
        <taxon>Bacteria</taxon>
        <taxon>Pseudomonadati</taxon>
        <taxon>Pseudomonadota</taxon>
        <taxon>Betaproteobacteria</taxon>
        <taxon>Burkholderiales</taxon>
        <taxon>Comamonadaceae</taxon>
        <taxon>Lampropedia</taxon>
    </lineage>
</organism>
<dbReference type="Pfam" id="PF07715">
    <property type="entry name" value="Plug"/>
    <property type="match status" value="1"/>
</dbReference>
<evidence type="ECO:0000256" key="5">
    <source>
        <dbReference type="ARBA" id="ARBA00022692"/>
    </source>
</evidence>
<evidence type="ECO:0000259" key="16">
    <source>
        <dbReference type="Pfam" id="PF07715"/>
    </source>
</evidence>
<dbReference type="Pfam" id="PF00593">
    <property type="entry name" value="TonB_dep_Rec_b-barrel"/>
    <property type="match status" value="1"/>
</dbReference>
<dbReference type="AlphaFoldDB" id="A0A1M5BTM5"/>
<accession>A0A1M5BTM5</accession>
<dbReference type="GO" id="GO:0015344">
    <property type="term" value="F:siderophore uptake transmembrane transporter activity"/>
    <property type="evidence" value="ECO:0007669"/>
    <property type="project" value="TreeGrafter"/>
</dbReference>
<dbReference type="RefSeq" id="WP_073356543.1">
    <property type="nucleotide sequence ID" value="NZ_FQUZ01000023.1"/>
</dbReference>
<evidence type="ECO:0000256" key="7">
    <source>
        <dbReference type="ARBA" id="ARBA00023065"/>
    </source>
</evidence>
<keyword evidence="7" id="KW-0406">Ion transport</keyword>
<keyword evidence="6 14" id="KW-0732">Signal</keyword>
<evidence type="ECO:0000256" key="13">
    <source>
        <dbReference type="RuleBase" id="RU003357"/>
    </source>
</evidence>
<dbReference type="Proteomes" id="UP000184327">
    <property type="component" value="Unassembled WGS sequence"/>
</dbReference>
<name>A0A1M5BTM5_9BURK</name>
<reference evidence="17 18" key="1">
    <citation type="submission" date="2016-11" db="EMBL/GenBank/DDBJ databases">
        <authorList>
            <person name="Jaros S."/>
            <person name="Januszkiewicz K."/>
            <person name="Wedrychowicz H."/>
        </authorList>
    </citation>
    <scope>NUCLEOTIDE SEQUENCE [LARGE SCALE GENOMIC DNA]</scope>
    <source>
        <strain evidence="17 18">DSM 16112</strain>
    </source>
</reference>
<dbReference type="InterPro" id="IPR012910">
    <property type="entry name" value="Plug_dom"/>
</dbReference>
<feature type="chain" id="PRO_5009909144" evidence="14">
    <location>
        <begin position="32"/>
        <end position="702"/>
    </location>
</feature>
<feature type="domain" description="TonB-dependent receptor plug" evidence="16">
    <location>
        <begin position="58"/>
        <end position="169"/>
    </location>
</feature>
<keyword evidence="3 12" id="KW-0813">Transport</keyword>
<feature type="domain" description="TonB-dependent receptor-like beta-barrel" evidence="15">
    <location>
        <begin position="251"/>
        <end position="674"/>
    </location>
</feature>
<keyword evidence="5 12" id="KW-0812">Transmembrane</keyword>
<evidence type="ECO:0000256" key="6">
    <source>
        <dbReference type="ARBA" id="ARBA00022729"/>
    </source>
</evidence>
<keyword evidence="18" id="KW-1185">Reference proteome</keyword>
<evidence type="ECO:0000256" key="11">
    <source>
        <dbReference type="ARBA" id="ARBA00023237"/>
    </source>
</evidence>
<dbReference type="InterPro" id="IPR036942">
    <property type="entry name" value="Beta-barrel_TonB_sf"/>
</dbReference>
<evidence type="ECO:0000256" key="3">
    <source>
        <dbReference type="ARBA" id="ARBA00022448"/>
    </source>
</evidence>
<dbReference type="Gene3D" id="2.170.130.10">
    <property type="entry name" value="TonB-dependent receptor, plug domain"/>
    <property type="match status" value="1"/>
</dbReference>